<evidence type="ECO:0008006" key="3">
    <source>
        <dbReference type="Google" id="ProtNLM"/>
    </source>
</evidence>
<evidence type="ECO:0000313" key="2">
    <source>
        <dbReference type="Proteomes" id="UP000290932"/>
    </source>
</evidence>
<organism evidence="1 2">
    <name type="scientific">Methanoculleus taiwanensis</name>
    <dbReference type="NCBI Taxonomy" id="1550565"/>
    <lineage>
        <taxon>Archaea</taxon>
        <taxon>Methanobacteriati</taxon>
        <taxon>Methanobacteriota</taxon>
        <taxon>Stenosarchaea group</taxon>
        <taxon>Methanomicrobia</taxon>
        <taxon>Methanomicrobiales</taxon>
        <taxon>Methanomicrobiaceae</taxon>
        <taxon>Methanoculleus</taxon>
    </lineage>
</organism>
<dbReference type="RefSeq" id="WP_128694002.1">
    <property type="nucleotide sequence ID" value="NZ_LHQS01000002.1"/>
</dbReference>
<sequence>MRVLVLDTIHGGAEIARAARAAGHQVDEVDVYRGEAGIPVAEALRRRYDLVTAPVHLDPDHPLLRHHGAALSHHEAVRLLLEGRLPRPMIEITGSRGKTTTAHALAHLMAGSGILHTSSGTRQYPENRILWQKSITPASVIAAADAARECDGWLIAEESLGVTGAGDVAVLTSADDYPVAAGKKQALAEKCRSLRRAKTVVAPPGVAIPGPTVVSTDEAMSCSGTTLRYDYSGITGAFTNPLCSLAGYALPLALAATTACVLGIDPAPLAGFAALPGRMATRIEDGILIVDNANSGTNVATTVEAARYARRLSGNDPVTLVIGVLAQTVCEGFPAEEIGRAVGLVRPEHVVYAGEEWLASNKPHTAADLTEGLRVARSLTRRGSIVLAVKTWR</sequence>
<comment type="caution">
    <text evidence="1">The sequence shown here is derived from an EMBL/GenBank/DDBJ whole genome shotgun (WGS) entry which is preliminary data.</text>
</comment>
<proteinExistence type="predicted"/>
<keyword evidence="2" id="KW-1185">Reference proteome</keyword>
<gene>
    <name evidence="1" type="ORF">ABH15_08885</name>
</gene>
<dbReference type="Proteomes" id="UP000290932">
    <property type="component" value="Unassembled WGS sequence"/>
</dbReference>
<name>A0A498H2P5_9EURY</name>
<evidence type="ECO:0000313" key="1">
    <source>
        <dbReference type="EMBL" id="RXE56246.1"/>
    </source>
</evidence>
<reference evidence="1 2" key="1">
    <citation type="journal article" date="2015" name="Int. J. Syst. Evol. Microbiol.">
        <title>Methanoculleus taiwanensis sp. nov., a methanogen isolated from deep marine sediment at the deformation front area near Taiwan.</title>
        <authorList>
            <person name="Weng C.Y."/>
            <person name="Chen S.C."/>
            <person name="Lai M.C."/>
            <person name="Wu S.Y."/>
            <person name="Lin S."/>
            <person name="Yang T.F."/>
            <person name="Chen P.C."/>
        </authorList>
    </citation>
    <scope>NUCLEOTIDE SEQUENCE [LARGE SCALE GENOMIC DNA]</scope>
    <source>
        <strain evidence="1 2">CYW4</strain>
    </source>
</reference>
<dbReference type="EMBL" id="LHQS01000002">
    <property type="protein sequence ID" value="RXE56246.1"/>
    <property type="molecule type" value="Genomic_DNA"/>
</dbReference>
<dbReference type="AlphaFoldDB" id="A0A498H2P5"/>
<dbReference type="NCBIfam" id="NF033197">
    <property type="entry name" value="F430_CfbE"/>
    <property type="match status" value="1"/>
</dbReference>
<accession>A0A498H2P5</accession>
<dbReference type="GO" id="GO:0005524">
    <property type="term" value="F:ATP binding"/>
    <property type="evidence" value="ECO:0007669"/>
    <property type="project" value="InterPro"/>
</dbReference>
<protein>
    <recommendedName>
        <fullName evidence="3">Coenzyme F430 synthase</fullName>
    </recommendedName>
</protein>
<dbReference type="Gene3D" id="3.40.1190.10">
    <property type="entry name" value="Mur-like, catalytic domain"/>
    <property type="match status" value="1"/>
</dbReference>
<dbReference type="SUPFAM" id="SSF53623">
    <property type="entry name" value="MurD-like peptide ligases, catalytic domain"/>
    <property type="match status" value="1"/>
</dbReference>
<dbReference type="InterPro" id="IPR036565">
    <property type="entry name" value="Mur-like_cat_sf"/>
</dbReference>
<dbReference type="OrthoDB" id="52890at2157"/>